<feature type="transmembrane region" description="Helical" evidence="8">
    <location>
        <begin position="139"/>
        <end position="163"/>
    </location>
</feature>
<feature type="transmembrane region" description="Helical" evidence="8">
    <location>
        <begin position="212"/>
        <end position="235"/>
    </location>
</feature>
<gene>
    <name evidence="9" type="ORF">ACFYY5_11240</name>
</gene>
<organism evidence="9 10">
    <name type="scientific">Nocardia elegans</name>
    <dbReference type="NCBI Taxonomy" id="300029"/>
    <lineage>
        <taxon>Bacteria</taxon>
        <taxon>Bacillati</taxon>
        <taxon>Actinomycetota</taxon>
        <taxon>Actinomycetes</taxon>
        <taxon>Mycobacteriales</taxon>
        <taxon>Nocardiaceae</taxon>
        <taxon>Nocardia</taxon>
    </lineage>
</organism>
<accession>A0ABW6TC14</accession>
<keyword evidence="3 8" id="KW-0813">Transport</keyword>
<feature type="transmembrane region" description="Helical" evidence="8">
    <location>
        <begin position="94"/>
        <end position="119"/>
    </location>
</feature>
<feature type="transmembrane region" description="Helical" evidence="8">
    <location>
        <begin position="320"/>
        <end position="348"/>
    </location>
</feature>
<proteinExistence type="inferred from homology"/>
<sequence>MTVSPPREWAREQRARRRGVTGMAVTVVALHVAGWGLLAALVIPNHYAVGNVVFGAGLGVTAYTLGMRHAFDVDHIAAIDNTTRKLVGERRTPVSVGFWFSLGHSTVVFVMVGALALGARVLASGVEDDGSGLRRWTGTFGSGVSGTFLLLIGVLNLVSLIGIGRALRAVRRGEGDERELDSRLYARGALNRVLAPLVRAVRKPGQMYPIGVLFGLGFDTVTEVSLLVLAGGAAADTDLPWYAIVVLPLLFSAGMTLFDSLDGACMNAAYGWACAAPARKIYYNLLVTGLSVAVALLIGAQEIVSVVTGALGITSGPLAWIGGLDLGAMGFAVVALFLATWLLALILWRRGQSPRAAHEGPT</sequence>
<keyword evidence="6 8" id="KW-1133">Transmembrane helix</keyword>
<feature type="transmembrane region" description="Helical" evidence="8">
    <location>
        <begin position="20"/>
        <end position="42"/>
    </location>
</feature>
<evidence type="ECO:0000256" key="6">
    <source>
        <dbReference type="ARBA" id="ARBA00022989"/>
    </source>
</evidence>
<evidence type="ECO:0000256" key="8">
    <source>
        <dbReference type="RuleBase" id="RU362101"/>
    </source>
</evidence>
<evidence type="ECO:0000256" key="3">
    <source>
        <dbReference type="ARBA" id="ARBA00022448"/>
    </source>
</evidence>
<feature type="transmembrane region" description="Helical" evidence="8">
    <location>
        <begin position="241"/>
        <end position="261"/>
    </location>
</feature>
<evidence type="ECO:0000313" key="10">
    <source>
        <dbReference type="Proteomes" id="UP001602089"/>
    </source>
</evidence>
<dbReference type="Pfam" id="PF03824">
    <property type="entry name" value="NicO"/>
    <property type="match status" value="1"/>
</dbReference>
<comment type="similarity">
    <text evidence="2 8">Belongs to the NiCoT transporter (TC 2.A.52) family.</text>
</comment>
<comment type="subcellular location">
    <subcellularLocation>
        <location evidence="8">Cell membrane</location>
        <topology evidence="8">Multi-pass membrane protein</topology>
    </subcellularLocation>
    <subcellularLocation>
        <location evidence="1">Endomembrane system</location>
        <topology evidence="1">Multi-pass membrane protein</topology>
    </subcellularLocation>
</comment>
<evidence type="ECO:0000256" key="1">
    <source>
        <dbReference type="ARBA" id="ARBA00004127"/>
    </source>
</evidence>
<evidence type="ECO:0000256" key="5">
    <source>
        <dbReference type="ARBA" id="ARBA00022692"/>
    </source>
</evidence>
<dbReference type="EMBL" id="JBIATK010000003">
    <property type="protein sequence ID" value="MFF4023407.1"/>
    <property type="molecule type" value="Genomic_DNA"/>
</dbReference>
<dbReference type="PANTHER" id="PTHR31611">
    <property type="entry name" value="HIGH-AFFINITY NICKEL TRANSPORT PROTEIN NIC1"/>
    <property type="match status" value="1"/>
</dbReference>
<reference evidence="9 10" key="1">
    <citation type="submission" date="2024-10" db="EMBL/GenBank/DDBJ databases">
        <title>The Natural Products Discovery Center: Release of the First 8490 Sequenced Strains for Exploring Actinobacteria Biosynthetic Diversity.</title>
        <authorList>
            <person name="Kalkreuter E."/>
            <person name="Kautsar S.A."/>
            <person name="Yang D."/>
            <person name="Bader C.D."/>
            <person name="Teijaro C.N."/>
            <person name="Fluegel L."/>
            <person name="Davis C.M."/>
            <person name="Simpson J.R."/>
            <person name="Lauterbach L."/>
            <person name="Steele A.D."/>
            <person name="Gui C."/>
            <person name="Meng S."/>
            <person name="Li G."/>
            <person name="Viehrig K."/>
            <person name="Ye F."/>
            <person name="Su P."/>
            <person name="Kiefer A.F."/>
            <person name="Nichols A."/>
            <person name="Cepeda A.J."/>
            <person name="Yan W."/>
            <person name="Fan B."/>
            <person name="Jiang Y."/>
            <person name="Adhikari A."/>
            <person name="Zheng C.-J."/>
            <person name="Schuster L."/>
            <person name="Cowan T.M."/>
            <person name="Smanski M.J."/>
            <person name="Chevrette M.G."/>
            <person name="De Carvalho L.P.S."/>
            <person name="Shen B."/>
        </authorList>
    </citation>
    <scope>NUCLEOTIDE SEQUENCE [LARGE SCALE GENOMIC DNA]</scope>
    <source>
        <strain evidence="9 10">NPDC001867</strain>
    </source>
</reference>
<keyword evidence="4" id="KW-0533">Nickel</keyword>
<dbReference type="RefSeq" id="WP_228816924.1">
    <property type="nucleotide sequence ID" value="NZ_JADLPS010000004.1"/>
</dbReference>
<dbReference type="InterPro" id="IPR004688">
    <property type="entry name" value="Ni/Co_transpt"/>
</dbReference>
<evidence type="ECO:0000256" key="2">
    <source>
        <dbReference type="ARBA" id="ARBA00010892"/>
    </source>
</evidence>
<comment type="caution">
    <text evidence="9">The sequence shown here is derived from an EMBL/GenBank/DDBJ whole genome shotgun (WGS) entry which is preliminary data.</text>
</comment>
<dbReference type="InterPro" id="IPR011541">
    <property type="entry name" value="Ni/Co_transpt_high_affinity"/>
</dbReference>
<keyword evidence="7 8" id="KW-0472">Membrane</keyword>
<dbReference type="Proteomes" id="UP001602089">
    <property type="component" value="Unassembled WGS sequence"/>
</dbReference>
<evidence type="ECO:0000256" key="7">
    <source>
        <dbReference type="ARBA" id="ARBA00023136"/>
    </source>
</evidence>
<keyword evidence="10" id="KW-1185">Reference proteome</keyword>
<protein>
    <recommendedName>
        <fullName evidence="8">Nickel/cobalt efflux system</fullName>
    </recommendedName>
</protein>
<feature type="transmembrane region" description="Helical" evidence="8">
    <location>
        <begin position="281"/>
        <end position="300"/>
    </location>
</feature>
<keyword evidence="5 8" id="KW-0812">Transmembrane</keyword>
<name>A0ABW6TC14_9NOCA</name>
<evidence type="ECO:0000256" key="4">
    <source>
        <dbReference type="ARBA" id="ARBA00022596"/>
    </source>
</evidence>
<feature type="transmembrane region" description="Helical" evidence="8">
    <location>
        <begin position="48"/>
        <end position="66"/>
    </location>
</feature>
<dbReference type="PANTHER" id="PTHR31611:SF0">
    <property type="entry name" value="HIGH-AFFINITY NICKEL TRANSPORT PROTEIN NIC1"/>
    <property type="match status" value="1"/>
</dbReference>
<evidence type="ECO:0000313" key="9">
    <source>
        <dbReference type="EMBL" id="MFF4023407.1"/>
    </source>
</evidence>